<dbReference type="InterPro" id="IPR005064">
    <property type="entry name" value="BUG"/>
</dbReference>
<sequence length="292" mass="31008">MLVTTGAGGAGDLVARAIAERFSQSMGQPVTVENNPSANGGVMAGQLAKATPDGYTLSVMVDSTLTSNPHLYKNLSYDPSKDFEPIGIISKLPLVLVANRELKADDVRGVIGLAKAAPGKLTYASTGIGTQLHIGMELLKLRAGIDLLHVPYRTTTSAMTDVMGGRIDMVMVGQSSAKAQAEVPQLKLLGIAALNRSALLPNVPPISEAGLDGYEVTSYFVLLAPAKMPREIVMRLSDELKKAASDPRFIAALEPQGMEIVASSPEEMRTTMEKTSEKWRDVIKATGTTVNQ</sequence>
<dbReference type="Proteomes" id="UP000263993">
    <property type="component" value="Unassembled WGS sequence"/>
</dbReference>
<organism evidence="2 3">
    <name type="scientific">Undibacter mobilis</name>
    <dbReference type="NCBI Taxonomy" id="2292256"/>
    <lineage>
        <taxon>Bacteria</taxon>
        <taxon>Pseudomonadati</taxon>
        <taxon>Pseudomonadota</taxon>
        <taxon>Alphaproteobacteria</taxon>
        <taxon>Hyphomicrobiales</taxon>
        <taxon>Nitrobacteraceae</taxon>
        <taxon>Undibacter</taxon>
    </lineage>
</organism>
<keyword evidence="3" id="KW-1185">Reference proteome</keyword>
<comment type="similarity">
    <text evidence="1">Belongs to the UPF0065 (bug) family.</text>
</comment>
<proteinExistence type="inferred from homology"/>
<reference evidence="3" key="1">
    <citation type="submission" date="2018-08" db="EMBL/GenBank/DDBJ databases">
        <authorList>
            <person name="Kim S.-J."/>
            <person name="Jung G.-Y."/>
        </authorList>
    </citation>
    <scope>NUCLEOTIDE SEQUENCE [LARGE SCALE GENOMIC DNA]</scope>
    <source>
        <strain evidence="3">GY_H</strain>
    </source>
</reference>
<dbReference type="PANTHER" id="PTHR42928:SF5">
    <property type="entry name" value="BLR1237 PROTEIN"/>
    <property type="match status" value="1"/>
</dbReference>
<dbReference type="AlphaFoldDB" id="A0A371B3G6"/>
<evidence type="ECO:0000313" key="3">
    <source>
        <dbReference type="Proteomes" id="UP000263993"/>
    </source>
</evidence>
<accession>A0A371B3G6</accession>
<dbReference type="PIRSF" id="PIRSF017082">
    <property type="entry name" value="YflP"/>
    <property type="match status" value="1"/>
</dbReference>
<protein>
    <submittedName>
        <fullName evidence="2">Tripartite tricarboxylate transporter substrate binding protein</fullName>
    </submittedName>
</protein>
<evidence type="ECO:0000256" key="1">
    <source>
        <dbReference type="ARBA" id="ARBA00006987"/>
    </source>
</evidence>
<dbReference type="EMBL" id="QRGO01000002">
    <property type="protein sequence ID" value="RDV02064.1"/>
    <property type="molecule type" value="Genomic_DNA"/>
</dbReference>
<dbReference type="Gene3D" id="3.40.190.10">
    <property type="entry name" value="Periplasmic binding protein-like II"/>
    <property type="match status" value="1"/>
</dbReference>
<dbReference type="SUPFAM" id="SSF53850">
    <property type="entry name" value="Periplasmic binding protein-like II"/>
    <property type="match status" value="1"/>
</dbReference>
<dbReference type="Gene3D" id="3.40.190.150">
    <property type="entry name" value="Bordetella uptake gene, domain 1"/>
    <property type="match status" value="1"/>
</dbReference>
<name>A0A371B3G6_9BRAD</name>
<dbReference type="PANTHER" id="PTHR42928">
    <property type="entry name" value="TRICARBOXYLATE-BINDING PROTEIN"/>
    <property type="match status" value="1"/>
</dbReference>
<gene>
    <name evidence="2" type="ORF">DXH78_15790</name>
</gene>
<evidence type="ECO:0000313" key="2">
    <source>
        <dbReference type="EMBL" id="RDV02064.1"/>
    </source>
</evidence>
<comment type="caution">
    <text evidence="2">The sequence shown here is derived from an EMBL/GenBank/DDBJ whole genome shotgun (WGS) entry which is preliminary data.</text>
</comment>
<dbReference type="Pfam" id="PF03401">
    <property type="entry name" value="TctC"/>
    <property type="match status" value="1"/>
</dbReference>
<dbReference type="InterPro" id="IPR042100">
    <property type="entry name" value="Bug_dom1"/>
</dbReference>